<organism evidence="1">
    <name type="scientific">marine sediment metagenome</name>
    <dbReference type="NCBI Taxonomy" id="412755"/>
    <lineage>
        <taxon>unclassified sequences</taxon>
        <taxon>metagenomes</taxon>
        <taxon>ecological metagenomes</taxon>
    </lineage>
</organism>
<feature type="non-terminal residue" evidence="1">
    <location>
        <position position="338"/>
    </location>
</feature>
<sequence length="338" mass="36118">PPVDTVTLTIGQSGGGNLTGRFVNGYGFLPDNSTIDLTVGLDTAAQANYIYVLQTDPTVLVKATDDWPWTVDHIKIAKIVCPSALFVEANGVYSFHLWNDEDDDTIFQGHMAHMTDRERAFGARWDTGVSGNGTQGYLTPTANNVELKANVGTVYQMHRHDIPAFDTSGSDVVLVKNWSGTAFKAITNLYDIIADSGGNAIGATKWFKIVIWGVANLGSSAFHPMMINLPSGFYNTQTACENDADDTIDTTIPDDFRGTGYLIASIVIQRATTWVIGSTKVLLGQTAATIGGGGSRYTDVEAEATINAAGLALASSKVITSANEDLIFLFGRAGFNSI</sequence>
<accession>A0A0F8Y3P3</accession>
<feature type="non-terminal residue" evidence="1">
    <location>
        <position position="1"/>
    </location>
</feature>
<proteinExistence type="predicted"/>
<evidence type="ECO:0000313" key="1">
    <source>
        <dbReference type="EMBL" id="KKK48824.1"/>
    </source>
</evidence>
<gene>
    <name evidence="1" type="ORF">LCGC14_3141240</name>
</gene>
<dbReference type="EMBL" id="LAZR01068873">
    <property type="protein sequence ID" value="KKK48824.1"/>
    <property type="molecule type" value="Genomic_DNA"/>
</dbReference>
<comment type="caution">
    <text evidence="1">The sequence shown here is derived from an EMBL/GenBank/DDBJ whole genome shotgun (WGS) entry which is preliminary data.</text>
</comment>
<dbReference type="AlphaFoldDB" id="A0A0F8Y3P3"/>
<reference evidence="1" key="1">
    <citation type="journal article" date="2015" name="Nature">
        <title>Complex archaea that bridge the gap between prokaryotes and eukaryotes.</title>
        <authorList>
            <person name="Spang A."/>
            <person name="Saw J.H."/>
            <person name="Jorgensen S.L."/>
            <person name="Zaremba-Niedzwiedzka K."/>
            <person name="Martijn J."/>
            <person name="Lind A.E."/>
            <person name="van Eijk R."/>
            <person name="Schleper C."/>
            <person name="Guy L."/>
            <person name="Ettema T.J."/>
        </authorList>
    </citation>
    <scope>NUCLEOTIDE SEQUENCE</scope>
</reference>
<protein>
    <submittedName>
        <fullName evidence="1">Uncharacterized protein</fullName>
    </submittedName>
</protein>
<name>A0A0F8Y3P3_9ZZZZ</name>